<sequence length="164" mass="19507">MSKKDKPLSYREKQSIKFVEQGDPPFIQKMKQQLGYRETTIEAKFEPETKQTEDEEREEDDIRNLKEDDRPQIVVLNEKTDVTEAEFDKEVKRKQQEEDRKLIEEGKITFKKPEKRQNDETVEEAAKSEKIKDKTLRIEAEKKRNAEIKSKQNKNLLSFGDDED</sequence>
<dbReference type="WBParaSite" id="JU765_v2.g9643.t1">
    <property type="protein sequence ID" value="JU765_v2.g9643.t1"/>
    <property type="gene ID" value="JU765_v2.g9643"/>
</dbReference>
<organism evidence="1 2">
    <name type="scientific">Panagrolaimus sp. JU765</name>
    <dbReference type="NCBI Taxonomy" id="591449"/>
    <lineage>
        <taxon>Eukaryota</taxon>
        <taxon>Metazoa</taxon>
        <taxon>Ecdysozoa</taxon>
        <taxon>Nematoda</taxon>
        <taxon>Chromadorea</taxon>
        <taxon>Rhabditida</taxon>
        <taxon>Tylenchina</taxon>
        <taxon>Panagrolaimomorpha</taxon>
        <taxon>Panagrolaimoidea</taxon>
        <taxon>Panagrolaimidae</taxon>
        <taxon>Panagrolaimus</taxon>
    </lineage>
</organism>
<dbReference type="Proteomes" id="UP000887576">
    <property type="component" value="Unplaced"/>
</dbReference>
<name>A0AC34RRV5_9BILA</name>
<evidence type="ECO:0000313" key="2">
    <source>
        <dbReference type="WBParaSite" id="JU765_v2.g9643.t1"/>
    </source>
</evidence>
<reference evidence="2" key="1">
    <citation type="submission" date="2022-11" db="UniProtKB">
        <authorList>
            <consortium name="WormBaseParasite"/>
        </authorList>
    </citation>
    <scope>IDENTIFICATION</scope>
</reference>
<protein>
    <submittedName>
        <fullName evidence="2">DUF4604 domain-containing protein</fullName>
    </submittedName>
</protein>
<evidence type="ECO:0000313" key="1">
    <source>
        <dbReference type="Proteomes" id="UP000887576"/>
    </source>
</evidence>
<proteinExistence type="predicted"/>
<accession>A0AC34RRV5</accession>